<dbReference type="HOGENOM" id="CLU_2735905_0_0_5"/>
<protein>
    <submittedName>
        <fullName evidence="1">Uncharacterized protein</fullName>
    </submittedName>
</protein>
<dbReference type="EMBL" id="CP000237">
    <property type="protein sequence ID" value="ABD46450.1"/>
    <property type="molecule type" value="Genomic_DNA"/>
</dbReference>
<evidence type="ECO:0000313" key="2">
    <source>
        <dbReference type="Proteomes" id="UP000001942"/>
    </source>
</evidence>
<organism evidence="1 2">
    <name type="scientific">Ehrlichia sennetsu (strain ATCC VR-367 / Miyayama)</name>
    <name type="common">Neorickettsia sennetsu</name>
    <dbReference type="NCBI Taxonomy" id="222891"/>
    <lineage>
        <taxon>Bacteria</taxon>
        <taxon>Pseudomonadati</taxon>
        <taxon>Pseudomonadota</taxon>
        <taxon>Alphaproteobacteria</taxon>
        <taxon>Rickettsiales</taxon>
        <taxon>Anaplasmataceae</taxon>
        <taxon>Ehrlichia</taxon>
    </lineage>
</organism>
<sequence>MHLLRTINHFSAITNAQKIVAMLMCFAQKIPQTLCSASTNTGKTFSILVRPRHKHIQRHPHRVFISMQKYS</sequence>
<proteinExistence type="predicted"/>
<dbReference type="KEGG" id="nse:NSE_0716"/>
<dbReference type="AlphaFoldDB" id="Q2GD54"/>
<accession>Q2GD54</accession>
<dbReference type="Proteomes" id="UP000001942">
    <property type="component" value="Chromosome"/>
</dbReference>
<name>Q2GD54_EHRS3</name>
<keyword evidence="2" id="KW-1185">Reference proteome</keyword>
<evidence type="ECO:0000313" key="1">
    <source>
        <dbReference type="EMBL" id="ABD46450.1"/>
    </source>
</evidence>
<reference evidence="1 2" key="1">
    <citation type="journal article" date="2006" name="PLoS Genet.">
        <title>Comparative genomics of emerging human ehrlichiosis agents.</title>
        <authorList>
            <person name="Dunning Hotopp J.C."/>
            <person name="Lin M."/>
            <person name="Madupu R."/>
            <person name="Crabtree J."/>
            <person name="Angiuoli S.V."/>
            <person name="Eisen J.A."/>
            <person name="Seshadri R."/>
            <person name="Ren Q."/>
            <person name="Wu M."/>
            <person name="Utterback T.R."/>
            <person name="Smith S."/>
            <person name="Lewis M."/>
            <person name="Khouri H."/>
            <person name="Zhang C."/>
            <person name="Niu H."/>
            <person name="Lin Q."/>
            <person name="Ohashi N."/>
            <person name="Zhi N."/>
            <person name="Nelson W."/>
            <person name="Brinkac L.M."/>
            <person name="Dodson R.J."/>
            <person name="Rosovitz M.J."/>
            <person name="Sundaram J."/>
            <person name="Daugherty S.C."/>
            <person name="Davidsen T."/>
            <person name="Durkin A.S."/>
            <person name="Gwinn M."/>
            <person name="Haft D.H."/>
            <person name="Selengut J.D."/>
            <person name="Sullivan S.A."/>
            <person name="Zafar N."/>
            <person name="Zhou L."/>
            <person name="Benahmed F."/>
            <person name="Forberger H."/>
            <person name="Halpin R."/>
            <person name="Mulligan S."/>
            <person name="Robinson J."/>
            <person name="White O."/>
            <person name="Rikihisa Y."/>
            <person name="Tettelin H."/>
        </authorList>
    </citation>
    <scope>NUCLEOTIDE SEQUENCE [LARGE SCALE GENOMIC DNA]</scope>
    <source>
        <strain evidence="2">ATCC VR-367 / Miyayama</strain>
    </source>
</reference>
<gene>
    <name evidence="1" type="ordered locus">NSE_0716</name>
</gene>